<dbReference type="Pfam" id="PF06745">
    <property type="entry name" value="ATPase"/>
    <property type="match status" value="2"/>
</dbReference>
<dbReference type="AlphaFoldDB" id="A0A160FU92"/>
<dbReference type="CDD" id="cd19487">
    <property type="entry name" value="KaiC-like_C"/>
    <property type="match status" value="1"/>
</dbReference>
<evidence type="ECO:0000256" key="3">
    <source>
        <dbReference type="ARBA" id="ARBA00022679"/>
    </source>
</evidence>
<dbReference type="SUPFAM" id="SSF52540">
    <property type="entry name" value="P-loop containing nucleoside triphosphate hydrolases"/>
    <property type="match status" value="2"/>
</dbReference>
<name>A0A160FU92_9BURK</name>
<feature type="domain" description="KaiC" evidence="7">
    <location>
        <begin position="254"/>
        <end position="486"/>
    </location>
</feature>
<evidence type="ECO:0000313" key="8">
    <source>
        <dbReference type="EMBL" id="ANB76308.1"/>
    </source>
</evidence>
<dbReference type="InterPro" id="IPR027417">
    <property type="entry name" value="P-loop_NTPase"/>
</dbReference>
<dbReference type="Gene3D" id="3.40.50.300">
    <property type="entry name" value="P-loop containing nucleotide triphosphate hydrolases"/>
    <property type="match status" value="2"/>
</dbReference>
<reference evidence="8 9" key="1">
    <citation type="journal article" date="2016" name="Gene">
        <title>PacBio SMRT assembly of a complex multi-replicon genome reveals chlorocatechol degradative operon in a region of genome plasticity.</title>
        <authorList>
            <person name="Ricker N."/>
            <person name="Shen S.Y."/>
            <person name="Goordial J."/>
            <person name="Jin S."/>
            <person name="Fulthorpe R.R."/>
        </authorList>
    </citation>
    <scope>NUCLEOTIDE SEQUENCE [LARGE SCALE GENOMIC DNA]</scope>
    <source>
        <strain evidence="8 9">OLGA172</strain>
    </source>
</reference>
<evidence type="ECO:0000256" key="5">
    <source>
        <dbReference type="ARBA" id="ARBA00022777"/>
    </source>
</evidence>
<keyword evidence="9" id="KW-1185">Reference proteome</keyword>
<dbReference type="InterPro" id="IPR030665">
    <property type="entry name" value="KaiC"/>
</dbReference>
<keyword evidence="6" id="KW-0378">Hydrolase</keyword>
<dbReference type="PIRSF" id="PIRSF039117">
    <property type="entry name" value="KaiC"/>
    <property type="match status" value="1"/>
</dbReference>
<organism evidence="8 9">
    <name type="scientific">Paraburkholderia phytofirmans OLGA172</name>
    <dbReference type="NCBI Taxonomy" id="1417228"/>
    <lineage>
        <taxon>Bacteria</taxon>
        <taxon>Pseudomonadati</taxon>
        <taxon>Pseudomonadota</taxon>
        <taxon>Betaproteobacteria</taxon>
        <taxon>Burkholderiales</taxon>
        <taxon>Burkholderiaceae</taxon>
        <taxon>Paraburkholderia</taxon>
    </lineage>
</organism>
<keyword evidence="5" id="KW-0418">Kinase</keyword>
<dbReference type="PROSITE" id="PS51146">
    <property type="entry name" value="KAIC"/>
    <property type="match status" value="2"/>
</dbReference>
<dbReference type="SMART" id="SM00382">
    <property type="entry name" value="AAA"/>
    <property type="match status" value="2"/>
</dbReference>
<evidence type="ECO:0000256" key="2">
    <source>
        <dbReference type="ARBA" id="ARBA00022553"/>
    </source>
</evidence>
<evidence type="ECO:0000256" key="6">
    <source>
        <dbReference type="ARBA" id="ARBA00022801"/>
    </source>
</evidence>
<accession>A0A160FU92</accession>
<dbReference type="InterPro" id="IPR010624">
    <property type="entry name" value="KaiC_dom"/>
</dbReference>
<proteinExistence type="predicted"/>
<dbReference type="GO" id="GO:0004674">
    <property type="term" value="F:protein serine/threonine kinase activity"/>
    <property type="evidence" value="ECO:0007669"/>
    <property type="project" value="UniProtKB-EC"/>
</dbReference>
<evidence type="ECO:0000256" key="1">
    <source>
        <dbReference type="ARBA" id="ARBA00012513"/>
    </source>
</evidence>
<dbReference type="KEGG" id="buz:AYM40_29105"/>
<dbReference type="PANTHER" id="PTHR42926:SF1">
    <property type="entry name" value="CIRCADIAN CLOCK OSCILLATOR PROTEIN KAIC 1"/>
    <property type="match status" value="1"/>
</dbReference>
<dbReference type="CDD" id="cd19488">
    <property type="entry name" value="KaiC-like_N"/>
    <property type="match status" value="1"/>
</dbReference>
<dbReference type="STRING" id="1804984.AYM40_29105"/>
<keyword evidence="4" id="KW-0677">Repeat</keyword>
<dbReference type="EC" id="2.7.11.1" evidence="1"/>
<keyword evidence="3" id="KW-0808">Transferase</keyword>
<dbReference type="EMBL" id="CP014579">
    <property type="protein sequence ID" value="ANB76308.1"/>
    <property type="molecule type" value="Genomic_DNA"/>
</dbReference>
<evidence type="ECO:0000313" key="9">
    <source>
        <dbReference type="Proteomes" id="UP000076852"/>
    </source>
</evidence>
<keyword evidence="2" id="KW-0597">Phosphoprotein</keyword>
<dbReference type="GO" id="GO:0016787">
    <property type="term" value="F:hydrolase activity"/>
    <property type="evidence" value="ECO:0007669"/>
    <property type="project" value="UniProtKB-KW"/>
</dbReference>
<evidence type="ECO:0000259" key="7">
    <source>
        <dbReference type="PROSITE" id="PS51146"/>
    </source>
</evidence>
<dbReference type="GO" id="GO:0005524">
    <property type="term" value="F:ATP binding"/>
    <property type="evidence" value="ECO:0007669"/>
    <property type="project" value="InterPro"/>
</dbReference>
<sequence length="507" mass="55026">MDAETGITGTRPMAPTGVPGLDDVLSGGLTQGNLFLLEGEPGTGKTTIALRFLLAGAETGEQGLYITLSETEQELRSGAASHGWRLNDKIEVFEVVPPESLLDADQQQSLLYSSDLELGETTRLILGAFERVKPKRVVLDSLSEIRLLAQSSLRYRRQVLAFKHYFSRHGATVLLLDDLTSDAADKTVHSVAHGVIKLEELAPDYGAERRRLRVAKYRGHAIRGGYHDFSIKKGGISVFPRLVASEHRTKFERRQIASGVAELDALLGGGVEQGSSTLVLGPAGTGKSTFVLQFIAAAIARGEKAALFVFDEELGLLFDRTLAMGFDLEAMRDAGKLLIEQVDAAELSPGEFAHRVRERVDHAQAKTVAIDSLNGYQAAMPQENALVLHIHELLQYLNRQGATTFLTVAQHGLVGDMKAPVDVTYLADTVILLRYFEALGRVRRAVSIIKKRTGHHEESIREFRIGQSGLILGAPLDDFQGVLRGVPTFVGTTGPLLTPGAAGNEPH</sequence>
<gene>
    <name evidence="8" type="ORF">AYM40_29105</name>
</gene>
<evidence type="ECO:0000256" key="4">
    <source>
        <dbReference type="ARBA" id="ARBA00022737"/>
    </source>
</evidence>
<dbReference type="InterPro" id="IPR014774">
    <property type="entry name" value="KaiC-like_dom"/>
</dbReference>
<dbReference type="InterPro" id="IPR051347">
    <property type="entry name" value="Circadian_clock_KaiC-rel"/>
</dbReference>
<feature type="domain" description="KaiC" evidence="7">
    <location>
        <begin position="12"/>
        <end position="252"/>
    </location>
</feature>
<dbReference type="Proteomes" id="UP000076852">
    <property type="component" value="Chromosome 2"/>
</dbReference>
<protein>
    <recommendedName>
        <fullName evidence="1">non-specific serine/threonine protein kinase</fullName>
        <ecNumber evidence="1">2.7.11.1</ecNumber>
    </recommendedName>
</protein>
<dbReference type="PANTHER" id="PTHR42926">
    <property type="match status" value="1"/>
</dbReference>
<dbReference type="InterPro" id="IPR003593">
    <property type="entry name" value="AAA+_ATPase"/>
</dbReference>
<dbReference type="PRINTS" id="PR01874">
    <property type="entry name" value="DNAREPAIRADA"/>
</dbReference>